<dbReference type="AlphaFoldDB" id="A0A0E3LL29"/>
<evidence type="ECO:0000313" key="1">
    <source>
        <dbReference type="EMBL" id="AKB50551.1"/>
    </source>
</evidence>
<proteinExistence type="predicted"/>
<reference evidence="1 2" key="1">
    <citation type="submission" date="2014-07" db="EMBL/GenBank/DDBJ databases">
        <title>Methanogenic archaea and the global carbon cycle.</title>
        <authorList>
            <person name="Henriksen J.R."/>
            <person name="Luke J."/>
            <person name="Reinhart S."/>
            <person name="Benedict M.N."/>
            <person name="Youngblut N.D."/>
            <person name="Metcalf M.E."/>
            <person name="Whitaker R.J."/>
            <person name="Metcalf W.W."/>
        </authorList>
    </citation>
    <scope>NUCLEOTIDE SEQUENCE [LARGE SCALE GENOMIC DNA]</scope>
    <source>
        <strain evidence="1 2">Wiesmoor</strain>
    </source>
</reference>
<accession>A0A0E3LL29</accession>
<gene>
    <name evidence="1" type="ORF">MSBRW_1298</name>
</gene>
<dbReference type="RefSeq" id="WP_196298061.1">
    <property type="nucleotide sequence ID" value="NZ_CP009526.1"/>
</dbReference>
<dbReference type="KEGG" id="mbw:MSBRW_1298"/>
<dbReference type="Proteomes" id="UP000033038">
    <property type="component" value="Chromosome"/>
</dbReference>
<sequence length="72" mass="8287">MAAPSGIRDFSMSVPTANSAIRIFIGKEKLGNLFITFCSNPFEKLLERNPFQKLLERNPFQKRLDRKTRKTA</sequence>
<dbReference type="HOGENOM" id="CLU_2712790_0_0_2"/>
<dbReference type="EMBL" id="CP009526">
    <property type="protein sequence ID" value="AKB50551.1"/>
    <property type="molecule type" value="Genomic_DNA"/>
</dbReference>
<name>A0A0E3LL29_METBA</name>
<protein>
    <submittedName>
        <fullName evidence="1">Uncharacterized protein</fullName>
    </submittedName>
</protein>
<evidence type="ECO:0000313" key="2">
    <source>
        <dbReference type="Proteomes" id="UP000033038"/>
    </source>
</evidence>
<dbReference type="GeneID" id="60339955"/>
<organism evidence="1 2">
    <name type="scientific">Methanosarcina barkeri str. Wiesmoor</name>
    <dbReference type="NCBI Taxonomy" id="1434109"/>
    <lineage>
        <taxon>Archaea</taxon>
        <taxon>Methanobacteriati</taxon>
        <taxon>Methanobacteriota</taxon>
        <taxon>Stenosarchaea group</taxon>
        <taxon>Methanomicrobia</taxon>
        <taxon>Methanosarcinales</taxon>
        <taxon>Methanosarcinaceae</taxon>
        <taxon>Methanosarcina</taxon>
    </lineage>
</organism>